<evidence type="ECO:0000313" key="2">
    <source>
        <dbReference type="EMBL" id="SEN85459.1"/>
    </source>
</evidence>
<sequence length="126" mass="13584">MPVRSTIAAFFLGVSLALAAPPSARADESPQNQPGLAPDTQLWGIGSTAWLCFQPPCGWRGVFPVDDEGTRGRPLSIHDEPDPPAMRGMPADLARIRETYADHGCILAEGHFDYGILKVRRIAGDC</sequence>
<feature type="signal peptide" evidence="1">
    <location>
        <begin position="1"/>
        <end position="19"/>
    </location>
</feature>
<reference evidence="2 3" key="1">
    <citation type="submission" date="2016-10" db="EMBL/GenBank/DDBJ databases">
        <authorList>
            <person name="de Groot N.N."/>
        </authorList>
    </citation>
    <scope>NUCLEOTIDE SEQUENCE [LARGE SCALE GENOMIC DNA]</scope>
    <source>
        <strain evidence="2 3">DSM 8512</strain>
    </source>
</reference>
<protein>
    <submittedName>
        <fullName evidence="2">Uncharacterized protein</fullName>
    </submittedName>
</protein>
<dbReference type="OrthoDB" id="7605450at2"/>
<evidence type="ECO:0000256" key="1">
    <source>
        <dbReference type="SAM" id="SignalP"/>
    </source>
</evidence>
<gene>
    <name evidence="2" type="ORF">SAMN04489859_101945</name>
</gene>
<dbReference type="Proteomes" id="UP000199054">
    <property type="component" value="Unassembled WGS sequence"/>
</dbReference>
<organism evidence="2 3">
    <name type="scientific">Paracoccus alcaliphilus</name>
    <dbReference type="NCBI Taxonomy" id="34002"/>
    <lineage>
        <taxon>Bacteria</taxon>
        <taxon>Pseudomonadati</taxon>
        <taxon>Pseudomonadota</taxon>
        <taxon>Alphaproteobacteria</taxon>
        <taxon>Rhodobacterales</taxon>
        <taxon>Paracoccaceae</taxon>
        <taxon>Paracoccus</taxon>
    </lineage>
</organism>
<name>A0A1H8JXL1_9RHOB</name>
<keyword evidence="3" id="KW-1185">Reference proteome</keyword>
<accession>A0A1H8JXL1</accession>
<feature type="chain" id="PRO_5011599687" evidence="1">
    <location>
        <begin position="20"/>
        <end position="126"/>
    </location>
</feature>
<dbReference type="EMBL" id="FODE01000019">
    <property type="protein sequence ID" value="SEN85459.1"/>
    <property type="molecule type" value="Genomic_DNA"/>
</dbReference>
<evidence type="ECO:0000313" key="3">
    <source>
        <dbReference type="Proteomes" id="UP000199054"/>
    </source>
</evidence>
<keyword evidence="1" id="KW-0732">Signal</keyword>
<proteinExistence type="predicted"/>
<dbReference type="AlphaFoldDB" id="A0A1H8JXL1"/>
<dbReference type="RefSeq" id="WP_090613317.1">
    <property type="nucleotide sequence ID" value="NZ_CP067126.1"/>
</dbReference>